<accession>A0A397USX1</accession>
<reference evidence="7 8" key="1">
    <citation type="submission" date="2018-06" db="EMBL/GenBank/DDBJ databases">
        <title>Comparative genomics reveals the genomic features of Rhizophagus irregularis, R. cerebriforme, R. diaphanum and Gigaspora rosea, and their symbiotic lifestyle signature.</title>
        <authorList>
            <person name="Morin E."/>
            <person name="San Clemente H."/>
            <person name="Chen E.C.H."/>
            <person name="De La Providencia I."/>
            <person name="Hainaut M."/>
            <person name="Kuo A."/>
            <person name="Kohler A."/>
            <person name="Murat C."/>
            <person name="Tang N."/>
            <person name="Roy S."/>
            <person name="Loubradou J."/>
            <person name="Henrissat B."/>
            <person name="Grigoriev I.V."/>
            <person name="Corradi N."/>
            <person name="Roux C."/>
            <person name="Martin F.M."/>
        </authorList>
    </citation>
    <scope>NUCLEOTIDE SEQUENCE [LARGE SCALE GENOMIC DNA]</scope>
    <source>
        <strain evidence="7 8">DAOM 194757</strain>
    </source>
</reference>
<keyword evidence="8" id="KW-1185">Reference proteome</keyword>
<dbReference type="OrthoDB" id="5962695at2759"/>
<feature type="domain" description="Protein kinase" evidence="6">
    <location>
        <begin position="1"/>
        <end position="157"/>
    </location>
</feature>
<evidence type="ECO:0000256" key="1">
    <source>
        <dbReference type="ARBA" id="ARBA00022527"/>
    </source>
</evidence>
<dbReference type="SUPFAM" id="SSF56112">
    <property type="entry name" value="Protein kinase-like (PK-like)"/>
    <property type="match status" value="1"/>
</dbReference>
<dbReference type="PROSITE" id="PS50011">
    <property type="entry name" value="PROTEIN_KINASE_DOM"/>
    <property type="match status" value="1"/>
</dbReference>
<evidence type="ECO:0000313" key="7">
    <source>
        <dbReference type="EMBL" id="RIB13304.1"/>
    </source>
</evidence>
<evidence type="ECO:0000256" key="2">
    <source>
        <dbReference type="ARBA" id="ARBA00022679"/>
    </source>
</evidence>
<gene>
    <name evidence="7" type="ORF">C2G38_2326218</name>
</gene>
<evidence type="ECO:0000259" key="6">
    <source>
        <dbReference type="PROSITE" id="PS50011"/>
    </source>
</evidence>
<sequence length="157" mass="18109">MGQKSVLIKDNSGKGQTYFTSKCILAKLFETTFRTCNICLIKNRQYKQAAGNEHLPDCLVEIHNFGDIISQADMPYNHNQIYGIIPYVAPEVLEHGYYTKQSDIYSLEMIMWEVISGYKPFCDREHGTFLILEIIYGLRPKFIDGTLQELIDLIEKC</sequence>
<keyword evidence="4" id="KW-0418">Kinase</keyword>
<dbReference type="Proteomes" id="UP000266673">
    <property type="component" value="Unassembled WGS sequence"/>
</dbReference>
<evidence type="ECO:0000313" key="8">
    <source>
        <dbReference type="Proteomes" id="UP000266673"/>
    </source>
</evidence>
<dbReference type="STRING" id="44941.A0A397USX1"/>
<dbReference type="GO" id="GO:0005524">
    <property type="term" value="F:ATP binding"/>
    <property type="evidence" value="ECO:0007669"/>
    <property type="project" value="UniProtKB-KW"/>
</dbReference>
<dbReference type="InterPro" id="IPR000719">
    <property type="entry name" value="Prot_kinase_dom"/>
</dbReference>
<protein>
    <recommendedName>
        <fullName evidence="6">Protein kinase domain-containing protein</fullName>
    </recommendedName>
</protein>
<keyword evidence="1" id="KW-0723">Serine/threonine-protein kinase</keyword>
<keyword evidence="3" id="KW-0547">Nucleotide-binding</keyword>
<dbReference type="InterPro" id="IPR001245">
    <property type="entry name" value="Ser-Thr/Tyr_kinase_cat_dom"/>
</dbReference>
<evidence type="ECO:0000256" key="5">
    <source>
        <dbReference type="ARBA" id="ARBA00022840"/>
    </source>
</evidence>
<dbReference type="GO" id="GO:0004709">
    <property type="term" value="F:MAP kinase kinase kinase activity"/>
    <property type="evidence" value="ECO:0007669"/>
    <property type="project" value="TreeGrafter"/>
</dbReference>
<comment type="caution">
    <text evidence="7">The sequence shown here is derived from an EMBL/GenBank/DDBJ whole genome shotgun (WGS) entry which is preliminary data.</text>
</comment>
<dbReference type="EMBL" id="QKWP01000936">
    <property type="protein sequence ID" value="RIB13304.1"/>
    <property type="molecule type" value="Genomic_DNA"/>
</dbReference>
<dbReference type="Pfam" id="PF07714">
    <property type="entry name" value="PK_Tyr_Ser-Thr"/>
    <property type="match status" value="1"/>
</dbReference>
<dbReference type="Gene3D" id="1.10.510.10">
    <property type="entry name" value="Transferase(Phosphotransferase) domain 1"/>
    <property type="match status" value="1"/>
</dbReference>
<dbReference type="InterPro" id="IPR011009">
    <property type="entry name" value="Kinase-like_dom_sf"/>
</dbReference>
<dbReference type="AlphaFoldDB" id="A0A397USX1"/>
<organism evidence="7 8">
    <name type="scientific">Gigaspora rosea</name>
    <dbReference type="NCBI Taxonomy" id="44941"/>
    <lineage>
        <taxon>Eukaryota</taxon>
        <taxon>Fungi</taxon>
        <taxon>Fungi incertae sedis</taxon>
        <taxon>Mucoromycota</taxon>
        <taxon>Glomeromycotina</taxon>
        <taxon>Glomeromycetes</taxon>
        <taxon>Diversisporales</taxon>
        <taxon>Gigasporaceae</taxon>
        <taxon>Gigaspora</taxon>
    </lineage>
</organism>
<keyword evidence="2" id="KW-0808">Transferase</keyword>
<name>A0A397USX1_9GLOM</name>
<dbReference type="GO" id="GO:0006955">
    <property type="term" value="P:immune response"/>
    <property type="evidence" value="ECO:0007669"/>
    <property type="project" value="TreeGrafter"/>
</dbReference>
<evidence type="ECO:0000256" key="3">
    <source>
        <dbReference type="ARBA" id="ARBA00022741"/>
    </source>
</evidence>
<evidence type="ECO:0000256" key="4">
    <source>
        <dbReference type="ARBA" id="ARBA00022777"/>
    </source>
</evidence>
<dbReference type="PANTHER" id="PTHR46716:SF1">
    <property type="entry name" value="MITOGEN-ACTIVATED PROTEIN KINASE KINASE KINASE 7"/>
    <property type="match status" value="1"/>
</dbReference>
<keyword evidence="5" id="KW-0067">ATP-binding</keyword>
<dbReference type="PANTHER" id="PTHR46716">
    <property type="entry name" value="MITOGEN-ACTIVATED PROTEIN KINASE KINASE KINASE 7"/>
    <property type="match status" value="1"/>
</dbReference>
<dbReference type="GO" id="GO:0007254">
    <property type="term" value="P:JNK cascade"/>
    <property type="evidence" value="ECO:0007669"/>
    <property type="project" value="TreeGrafter"/>
</dbReference>
<proteinExistence type="predicted"/>